<gene>
    <name evidence="1" type="ORF">A11Q_2449</name>
</gene>
<proteinExistence type="predicted"/>
<evidence type="ECO:0000313" key="1">
    <source>
        <dbReference type="EMBL" id="AGH96665.1"/>
    </source>
</evidence>
<organism evidence="1 2">
    <name type="scientific">Pseudobdellovibrio exovorus JSS</name>
    <dbReference type="NCBI Taxonomy" id="1184267"/>
    <lineage>
        <taxon>Bacteria</taxon>
        <taxon>Pseudomonadati</taxon>
        <taxon>Bdellovibrionota</taxon>
        <taxon>Bdellovibrionia</taxon>
        <taxon>Bdellovibrionales</taxon>
        <taxon>Pseudobdellovibrionaceae</taxon>
        <taxon>Pseudobdellovibrio</taxon>
    </lineage>
</organism>
<dbReference type="EMBL" id="CP003537">
    <property type="protein sequence ID" value="AGH96665.1"/>
    <property type="molecule type" value="Genomic_DNA"/>
</dbReference>
<dbReference type="PATRIC" id="fig|1184267.3.peg.2480"/>
<protein>
    <submittedName>
        <fullName evidence="1">Uncharacterized protein</fullName>
    </submittedName>
</protein>
<dbReference type="OrthoDB" id="5293061at2"/>
<dbReference type="RefSeq" id="WP_015471155.1">
    <property type="nucleotide sequence ID" value="NC_020813.1"/>
</dbReference>
<dbReference type="STRING" id="1184267.A11Q_2449"/>
<reference evidence="1 2" key="1">
    <citation type="journal article" date="2013" name="ISME J.">
        <title>By their genes ye shall know them: genomic signatures of predatory bacteria.</title>
        <authorList>
            <person name="Pasternak Z."/>
            <person name="Pietrokovski S."/>
            <person name="Rotem O."/>
            <person name="Gophna U."/>
            <person name="Lurie-Weinberger M.N."/>
            <person name="Jurkevitch E."/>
        </authorList>
    </citation>
    <scope>NUCLEOTIDE SEQUENCE [LARGE SCALE GENOMIC DNA]</scope>
    <source>
        <strain evidence="1 2">JSS</strain>
    </source>
</reference>
<keyword evidence="2" id="KW-1185">Reference proteome</keyword>
<dbReference type="AlphaFoldDB" id="M4VDU8"/>
<name>M4VDU8_9BACT</name>
<sequence>MSEHTKKQYIGDISAAMARIHKLLLENEIEFIEIKNGITLNANDRLNVLLNAVEVAWLREMSQLMAYVDEIYFQKEPITDDQWQTVKTRVEDLLVNAKETEFIKRYHKHLPVIPDLMREHGLLKVALQNTPHSTVQ</sequence>
<dbReference type="HOGENOM" id="CLU_134953_2_0_7"/>
<accession>M4VDU8</accession>
<dbReference type="Proteomes" id="UP000012040">
    <property type="component" value="Chromosome"/>
</dbReference>
<dbReference type="KEGG" id="bex:A11Q_2449"/>
<evidence type="ECO:0000313" key="2">
    <source>
        <dbReference type="Proteomes" id="UP000012040"/>
    </source>
</evidence>